<dbReference type="EMBL" id="FNZX01000005">
    <property type="protein sequence ID" value="SEK40598.1"/>
    <property type="molecule type" value="Genomic_DNA"/>
</dbReference>
<keyword evidence="1" id="KW-0808">Transferase</keyword>
<dbReference type="GO" id="GO:0005524">
    <property type="term" value="F:ATP binding"/>
    <property type="evidence" value="ECO:0007669"/>
    <property type="project" value="UniProtKB-KW"/>
</dbReference>
<sequence length="204" mass="24338">MMDEYYRYEYEDNGQYCYPHTHILKNKLDIHDKEQLFKAEQELSSARYFEISQRPIPGDFSLQHLCAIHRYLFQDIYEWAGKIRTVDISKGTIFCLTQFIEIEFKKVHDWIIANNYLKDIDDKEEMAKKLAYLIGEINMIHPFREGNGRAQRVFIEYICKNSNHFDIDFSKTTKNDMILASKESSVLNYGPFEELLYKCLVDIK</sequence>
<dbReference type="PROSITE" id="PS51459">
    <property type="entry name" value="FIDO"/>
    <property type="match status" value="1"/>
</dbReference>
<evidence type="ECO:0000256" key="3">
    <source>
        <dbReference type="ARBA" id="ARBA00022741"/>
    </source>
</evidence>
<comment type="catalytic activity">
    <reaction evidence="6">
        <text>L-threonyl-[protein] + ATP = 3-O-(5'-adenylyl)-L-threonyl-[protein] + diphosphate</text>
        <dbReference type="Rhea" id="RHEA:54292"/>
        <dbReference type="Rhea" id="RHEA-COMP:11060"/>
        <dbReference type="Rhea" id="RHEA-COMP:13847"/>
        <dbReference type="ChEBI" id="CHEBI:30013"/>
        <dbReference type="ChEBI" id="CHEBI:30616"/>
        <dbReference type="ChEBI" id="CHEBI:33019"/>
        <dbReference type="ChEBI" id="CHEBI:138113"/>
        <dbReference type="EC" id="2.7.7.108"/>
    </reaction>
</comment>
<dbReference type="EC" id="2.7.7.108" evidence="5"/>
<accession>A0A1H7GR62</accession>
<evidence type="ECO:0000313" key="9">
    <source>
        <dbReference type="EMBL" id="SEK40598.1"/>
    </source>
</evidence>
<dbReference type="PANTHER" id="PTHR39560">
    <property type="entry name" value="PROTEIN ADENYLYLTRANSFERASE FIC-RELATED"/>
    <property type="match status" value="1"/>
</dbReference>
<evidence type="ECO:0000256" key="5">
    <source>
        <dbReference type="ARBA" id="ARBA00034531"/>
    </source>
</evidence>
<comment type="catalytic activity">
    <reaction evidence="7">
        <text>L-tyrosyl-[protein] + ATP = O-(5'-adenylyl)-L-tyrosyl-[protein] + diphosphate</text>
        <dbReference type="Rhea" id="RHEA:54288"/>
        <dbReference type="Rhea" id="RHEA-COMP:10136"/>
        <dbReference type="Rhea" id="RHEA-COMP:13846"/>
        <dbReference type="ChEBI" id="CHEBI:30616"/>
        <dbReference type="ChEBI" id="CHEBI:33019"/>
        <dbReference type="ChEBI" id="CHEBI:46858"/>
        <dbReference type="ChEBI" id="CHEBI:83624"/>
        <dbReference type="EC" id="2.7.7.108"/>
    </reaction>
</comment>
<keyword evidence="4" id="KW-0067">ATP-binding</keyword>
<dbReference type="InterPro" id="IPR036597">
    <property type="entry name" value="Fido-like_dom_sf"/>
</dbReference>
<keyword evidence="10" id="KW-1185">Reference proteome</keyword>
<evidence type="ECO:0000256" key="7">
    <source>
        <dbReference type="ARBA" id="ARBA00048696"/>
    </source>
</evidence>
<dbReference type="PANTHER" id="PTHR39560:SF1">
    <property type="entry name" value="PROTEIN ADENYLYLTRANSFERASE FIC-RELATED"/>
    <property type="match status" value="1"/>
</dbReference>
<dbReference type="GO" id="GO:0051302">
    <property type="term" value="P:regulation of cell division"/>
    <property type="evidence" value="ECO:0007669"/>
    <property type="project" value="TreeGrafter"/>
</dbReference>
<evidence type="ECO:0000256" key="4">
    <source>
        <dbReference type="ARBA" id="ARBA00022840"/>
    </source>
</evidence>
<dbReference type="RefSeq" id="WP_083380602.1">
    <property type="nucleotide sequence ID" value="NZ_FNZX01000005.1"/>
</dbReference>
<dbReference type="Gene3D" id="1.10.3290.10">
    <property type="entry name" value="Fido-like domain"/>
    <property type="match status" value="1"/>
</dbReference>
<dbReference type="GO" id="GO:0070733">
    <property type="term" value="F:AMPylase activity"/>
    <property type="evidence" value="ECO:0007669"/>
    <property type="project" value="UniProtKB-EC"/>
</dbReference>
<feature type="domain" description="Fido" evidence="8">
    <location>
        <begin position="60"/>
        <end position="198"/>
    </location>
</feature>
<dbReference type="AlphaFoldDB" id="A0A1H7GR62"/>
<proteinExistence type="predicted"/>
<dbReference type="SUPFAM" id="SSF140931">
    <property type="entry name" value="Fic-like"/>
    <property type="match status" value="1"/>
</dbReference>
<dbReference type="InterPro" id="IPR003812">
    <property type="entry name" value="Fido"/>
</dbReference>
<name>A0A1H7GR62_9FIRM</name>
<dbReference type="Proteomes" id="UP000182321">
    <property type="component" value="Unassembled WGS sequence"/>
</dbReference>
<evidence type="ECO:0000259" key="8">
    <source>
        <dbReference type="PROSITE" id="PS51459"/>
    </source>
</evidence>
<keyword evidence="2" id="KW-0548">Nucleotidyltransferase</keyword>
<reference evidence="10" key="1">
    <citation type="submission" date="2016-10" db="EMBL/GenBank/DDBJ databases">
        <authorList>
            <person name="Varghese N."/>
        </authorList>
    </citation>
    <scope>NUCLEOTIDE SEQUENCE [LARGE SCALE GENOMIC DNA]</scope>
    <source>
        <strain evidence="10">ACV-9</strain>
    </source>
</reference>
<organism evidence="9 10">
    <name type="scientific">Pseudobutyrivibrio ruminis</name>
    <dbReference type="NCBI Taxonomy" id="46206"/>
    <lineage>
        <taxon>Bacteria</taxon>
        <taxon>Bacillati</taxon>
        <taxon>Bacillota</taxon>
        <taxon>Clostridia</taxon>
        <taxon>Lachnospirales</taxon>
        <taxon>Lachnospiraceae</taxon>
        <taxon>Pseudobutyrivibrio</taxon>
    </lineage>
</organism>
<gene>
    <name evidence="9" type="ORF">SAMN02910377_00759</name>
</gene>
<evidence type="ECO:0000256" key="2">
    <source>
        <dbReference type="ARBA" id="ARBA00022695"/>
    </source>
</evidence>
<protein>
    <recommendedName>
        <fullName evidence="5">protein adenylyltransferase</fullName>
        <ecNumber evidence="5">2.7.7.108</ecNumber>
    </recommendedName>
</protein>
<dbReference type="Pfam" id="PF02661">
    <property type="entry name" value="Fic"/>
    <property type="match status" value="1"/>
</dbReference>
<evidence type="ECO:0000256" key="6">
    <source>
        <dbReference type="ARBA" id="ARBA00047939"/>
    </source>
</evidence>
<keyword evidence="3" id="KW-0547">Nucleotide-binding</keyword>
<evidence type="ECO:0000256" key="1">
    <source>
        <dbReference type="ARBA" id="ARBA00022679"/>
    </source>
</evidence>
<evidence type="ECO:0000313" key="10">
    <source>
        <dbReference type="Proteomes" id="UP000182321"/>
    </source>
</evidence>